<dbReference type="Pfam" id="PF01973">
    <property type="entry name" value="MptE-like"/>
    <property type="match status" value="1"/>
</dbReference>
<dbReference type="PANTHER" id="PTHR41786">
    <property type="entry name" value="MOTILITY ACCESSORY FACTOR MAF"/>
    <property type="match status" value="1"/>
</dbReference>
<comment type="caution">
    <text evidence="2">The sequence shown here is derived from an EMBL/GenBank/DDBJ whole genome shotgun (WGS) entry which is preliminary data.</text>
</comment>
<keyword evidence="3" id="KW-1185">Reference proteome</keyword>
<dbReference type="PANTHER" id="PTHR41786:SF1">
    <property type="entry name" value="6-HYDROXYMETHYLPTERIN DIPHOSPHOKINASE MPTE-LIKE DOMAIN-CONTAINING PROTEIN"/>
    <property type="match status" value="1"/>
</dbReference>
<gene>
    <name evidence="2" type="ORF">HCT46_00755</name>
</gene>
<name>A0A968KTR0_9SPIO</name>
<sequence length="487" mass="56201">MDLVTAKNNEYTIKIHSHWIHSTYHPTREAERFIQNFLLQHYQEGQIILIIGSGLGYLEAVLERLYPNISFISIDFSLYPKTLFNDKLIFEYNENNPTSIQNVQRALRQQLLHTITDENISLYALMIWPVSQQIFPSAINFIQEYMNSMRASAATLHYFGWQWLRNGFRNVLWWNKQIILPKYTHVVVIAAGATLEFILPYLLRKRENYFWIVASSAVKACRAHGLEPDLVISIDGGYHAGMYLHDAEGLDILNAFTGIASTNTSFMGLHSSFFDRFVSFSLQPIPFSVWGGTVMATAIHIAEQIATEEIILAGQDLSVINHLTHAKPHHIYNGMLAHHNRYHTLYSSHYPIELHSHATLPLYADWFSQRGVGHNTLLKRLSPSAVDLGIEEISMDRFLSKEAKLYKAAEYRTVPEISVRRCALTQLLQQWEEQLLEHPLSQFLYTEQISQITLAKRIGDIVTVKRSSCDLNERLRERIQFLHGYLR</sequence>
<dbReference type="InterPro" id="IPR029063">
    <property type="entry name" value="SAM-dependent_MTases_sf"/>
</dbReference>
<dbReference type="SUPFAM" id="SSF53335">
    <property type="entry name" value="S-adenosyl-L-methionine-dependent methyltransferases"/>
    <property type="match status" value="2"/>
</dbReference>
<dbReference type="InterPro" id="IPR002826">
    <property type="entry name" value="MptE-like"/>
</dbReference>
<dbReference type="Proteomes" id="UP000752013">
    <property type="component" value="Unassembled WGS sequence"/>
</dbReference>
<accession>A0A968KTR0</accession>
<organism evidence="2 3">
    <name type="scientific">Entomospira nematocerorum</name>
    <dbReference type="NCBI Taxonomy" id="2719987"/>
    <lineage>
        <taxon>Bacteria</taxon>
        <taxon>Pseudomonadati</taxon>
        <taxon>Spirochaetota</taxon>
        <taxon>Spirochaetia</taxon>
        <taxon>Spirochaetales</taxon>
        <taxon>Spirochaetaceae</taxon>
        <taxon>Entomospira</taxon>
    </lineage>
</organism>
<dbReference type="EMBL" id="JAATLK010000001">
    <property type="protein sequence ID" value="NIZ46459.1"/>
    <property type="molecule type" value="Genomic_DNA"/>
</dbReference>
<evidence type="ECO:0000259" key="1">
    <source>
        <dbReference type="Pfam" id="PF01973"/>
    </source>
</evidence>
<dbReference type="RefSeq" id="WP_167702924.1">
    <property type="nucleotide sequence ID" value="NZ_CP118168.1"/>
</dbReference>
<reference evidence="2" key="1">
    <citation type="submission" date="2020-03" db="EMBL/GenBank/DDBJ databases">
        <title>Spirochaetal bacteria isolated from arthropods constitute a novel genus Entomospira genus novum within the order Spirochaetales.</title>
        <authorList>
            <person name="Grana-Miraglia L."/>
            <person name="Sikutova S."/>
            <person name="Fingerle V."/>
            <person name="Sing A."/>
            <person name="Castillo-Ramirez S."/>
            <person name="Margos G."/>
            <person name="Rudolf I."/>
        </authorList>
    </citation>
    <scope>NUCLEOTIDE SEQUENCE</scope>
    <source>
        <strain evidence="2">BR208</strain>
    </source>
</reference>
<feature type="domain" description="6-hydroxymethylpterin diphosphokinase MptE-like" evidence="1">
    <location>
        <begin position="182"/>
        <end position="320"/>
    </location>
</feature>
<proteinExistence type="predicted"/>
<protein>
    <submittedName>
        <fullName evidence="2">Motility associated factor glycosyltransferase family protein</fullName>
    </submittedName>
</protein>
<evidence type="ECO:0000313" key="3">
    <source>
        <dbReference type="Proteomes" id="UP000752013"/>
    </source>
</evidence>
<dbReference type="AlphaFoldDB" id="A0A968KTR0"/>
<evidence type="ECO:0000313" key="2">
    <source>
        <dbReference type="EMBL" id="NIZ46459.1"/>
    </source>
</evidence>